<evidence type="ECO:0000256" key="6">
    <source>
        <dbReference type="SAM" id="Coils"/>
    </source>
</evidence>
<feature type="region of interest" description="Disordered" evidence="7">
    <location>
        <begin position="535"/>
        <end position="592"/>
    </location>
</feature>
<dbReference type="GO" id="GO:0005524">
    <property type="term" value="F:ATP binding"/>
    <property type="evidence" value="ECO:0007669"/>
    <property type="project" value="UniProtKB-UniRule"/>
</dbReference>
<feature type="compositionally biased region" description="Low complexity" evidence="7">
    <location>
        <begin position="779"/>
        <end position="788"/>
    </location>
</feature>
<keyword evidence="2 5" id="KW-0547">Nucleotide-binding</keyword>
<dbReference type="InterPro" id="IPR027640">
    <property type="entry name" value="Kinesin-like_fam"/>
</dbReference>
<keyword evidence="4" id="KW-0963">Cytoplasm</keyword>
<feature type="compositionally biased region" description="Basic and acidic residues" evidence="7">
    <location>
        <begin position="854"/>
        <end position="868"/>
    </location>
</feature>
<keyword evidence="3 5" id="KW-0067">ATP-binding</keyword>
<dbReference type="SMART" id="SM00129">
    <property type="entry name" value="KISc"/>
    <property type="match status" value="1"/>
</dbReference>
<dbReference type="PANTHER" id="PTHR21608">
    <property type="entry name" value="KINESIN-LIKE PROTEIN CG14535"/>
    <property type="match status" value="1"/>
</dbReference>
<evidence type="ECO:0000256" key="2">
    <source>
        <dbReference type="ARBA" id="ARBA00022741"/>
    </source>
</evidence>
<dbReference type="Proteomes" id="UP001221898">
    <property type="component" value="Unassembled WGS sequence"/>
</dbReference>
<evidence type="ECO:0000256" key="1">
    <source>
        <dbReference type="ARBA" id="ARBA00004245"/>
    </source>
</evidence>
<evidence type="ECO:0000313" key="10">
    <source>
        <dbReference type="Proteomes" id="UP001221898"/>
    </source>
</evidence>
<evidence type="ECO:0000259" key="8">
    <source>
        <dbReference type="PROSITE" id="PS50067"/>
    </source>
</evidence>
<evidence type="ECO:0000256" key="7">
    <source>
        <dbReference type="SAM" id="MobiDB-lite"/>
    </source>
</evidence>
<dbReference type="GO" id="GO:0007018">
    <property type="term" value="P:microtubule-based movement"/>
    <property type="evidence" value="ECO:0007669"/>
    <property type="project" value="InterPro"/>
</dbReference>
<feature type="coiled-coil region" evidence="6">
    <location>
        <begin position="1342"/>
        <end position="1372"/>
    </location>
</feature>
<feature type="compositionally biased region" description="Polar residues" evidence="7">
    <location>
        <begin position="716"/>
        <end position="726"/>
    </location>
</feature>
<proteinExistence type="inferred from homology"/>
<dbReference type="PANTHER" id="PTHR21608:SF5">
    <property type="entry name" value="KINESIN FAMILY MEMBER 26AA"/>
    <property type="match status" value="1"/>
</dbReference>
<accession>A0AAD7SVR0</accession>
<evidence type="ECO:0000256" key="5">
    <source>
        <dbReference type="PROSITE-ProRule" id="PRU00283"/>
    </source>
</evidence>
<keyword evidence="6" id="KW-0175">Coiled coil</keyword>
<comment type="similarity">
    <text evidence="5">Belongs to the TRAFAC class myosin-kinesin ATPase superfamily. Kinesin family.</text>
</comment>
<sequence>MHHIAPCYCSACWERLDKHFTLPLQAEVCAGTVADVLRSVVNGADGCVFCFGHAGLGKTYTMMGDDGSSHSLGVAPCAISWLYRLVEEHRERTGARVILRASAVEISGREETLRDLLGGASSDGPVIYLREDPICGSELCNQSEVDAPSPEQAASLLDEALAGRSSSRDSEEDERRHSHMLFTLHLYQQHLDQGQAILSVGRSRLHLIDLGSCEPITSKDQNGADGGQTLTLPTLGNVILALTSGAKHVPYRDNKLTMLLRESLGNINCRTTMIAHISDSEANYVETLTAVQLASRVHRMRKKKSKYGSSSSGGDTPWDEGPQPADLRFCHPQTLNLTPPALHCTDRYGSSKSTRACDAVIYVGLGGAAVCECELGVSEAPPTSVPIIPSLNRKRVRDGRPGDGDHFECNTFAELQDWLECVGGSEGGRGTGGEAAKPTMRVFLSNHIATPSTEPRDPPKCPPHSMPATHSASSACSVSETDRYKWPDLTLDSFGRTGDDREKSLFSEWRSGAFNQSGSLNRRHLPKPTVNSFHEVASQRAPSVPEGSSAYRAPPVGMSQQEEPWRGPGPGAHTPSWAPAETRPLRPTPRRVPFDQDVLTTTVTLRRPVELNGEDELVFTLVEELSVGGLADNGVPSDITSFHSNSPSPQALPAVSRRVAIVSSINDEFDAYTSQAGPTGLGIERGHSQDTGPEGAILSDFPGMLREASSFKRDTTSSIIDGTSPVSDKFPTRKFPPTPESTKATSRVYKNIKVSALNTFPHPQVPQACSTLPRNMKPTSSVTRSSSSHEQQRPKGKPDDPWLRIDSRWDSRAAELSPGGRLPRNGTRRSGGNSNSVPRQPKPQSHRSPQRLVDGCERSHIDRADAPRRTPVLRRGATTLGTVPVIHESAHGKQNQDGMLATGSLKILYSGKKMSGPNGASPKPRGHSPSTPPVQRYNLDPKARNNLAASALKSSEAGVSMLEMEFDMRFKGYSSSYKTSSLKADYSSAKTKPSLKARRSKGSAGHCYGSLERCDSLLSVGSKPGLSRDSSDASLGSRGRSGRSGSKPGSPVSTSPPPCTSPRTYGKLGQIQGSMSTAAVVNNGNQARAMFSASHSSTVCAVAPVARNVILPPSSKAAPHSAIMGMKQVTRAANSRVSELASGGPSRHPRGLGEVEVSGKLDDGEPLPPLPPSPYSKVTAPRKAAHRSSGHCSDNSSVLSGELPPAMGRTALFYHSGGSSGYESMIRDSEATGSNSSARESFSESNVSSLSRYRAPRKRTNGYQRRRLIPAPLPDTSPVGKKASTMGQWVDLLPVPGALKEPFEIKVYEIDDATHLQQQRPGGTTEPFQDVEKGLLYFNARLKMLERRQQQIRDLRAKHEKLKGELEDVKNRLMLDPRKWIGEFEVDPDLDKESQEYLEALAQATGELEYLVNLCKSRVMMETCFDIEVASRAQGGLHEMQV</sequence>
<organism evidence="9 10">
    <name type="scientific">Aldrovandia affinis</name>
    <dbReference type="NCBI Taxonomy" id="143900"/>
    <lineage>
        <taxon>Eukaryota</taxon>
        <taxon>Metazoa</taxon>
        <taxon>Chordata</taxon>
        <taxon>Craniata</taxon>
        <taxon>Vertebrata</taxon>
        <taxon>Euteleostomi</taxon>
        <taxon>Actinopterygii</taxon>
        <taxon>Neopterygii</taxon>
        <taxon>Teleostei</taxon>
        <taxon>Notacanthiformes</taxon>
        <taxon>Halosauridae</taxon>
        <taxon>Aldrovandia</taxon>
    </lineage>
</organism>
<feature type="region of interest" description="Disordered" evidence="7">
    <location>
        <begin position="710"/>
        <end position="746"/>
    </location>
</feature>
<keyword evidence="4" id="KW-0206">Cytoskeleton</keyword>
<feature type="region of interest" description="Disordered" evidence="7">
    <location>
        <begin position="761"/>
        <end position="874"/>
    </location>
</feature>
<keyword evidence="5" id="KW-0505">Motor protein</keyword>
<feature type="compositionally biased region" description="Low complexity" evidence="7">
    <location>
        <begin position="1234"/>
        <end position="1252"/>
    </location>
</feature>
<name>A0AAD7SVR0_9TELE</name>
<feature type="region of interest" description="Disordered" evidence="7">
    <location>
        <begin position="1225"/>
        <end position="1260"/>
    </location>
</feature>
<feature type="domain" description="Kinesin motor" evidence="8">
    <location>
        <begin position="1"/>
        <end position="300"/>
    </location>
</feature>
<keyword evidence="10" id="KW-1185">Reference proteome</keyword>
<dbReference type="SUPFAM" id="SSF52540">
    <property type="entry name" value="P-loop containing nucleoside triphosphate hydrolases"/>
    <property type="match status" value="1"/>
</dbReference>
<feature type="region of interest" description="Disordered" evidence="7">
    <location>
        <begin position="981"/>
        <end position="1004"/>
    </location>
</feature>
<evidence type="ECO:0000256" key="4">
    <source>
        <dbReference type="ARBA" id="ARBA00023212"/>
    </source>
</evidence>
<dbReference type="GO" id="GO:0005856">
    <property type="term" value="C:cytoskeleton"/>
    <property type="evidence" value="ECO:0007669"/>
    <property type="project" value="UniProtKB-SubCell"/>
</dbReference>
<dbReference type="InterPro" id="IPR027417">
    <property type="entry name" value="P-loop_NTPase"/>
</dbReference>
<protein>
    <recommendedName>
        <fullName evidence="8">Kinesin motor domain-containing protein</fullName>
    </recommendedName>
</protein>
<dbReference type="InterPro" id="IPR001752">
    <property type="entry name" value="Kinesin_motor_dom"/>
</dbReference>
<feature type="compositionally biased region" description="Polar residues" evidence="7">
    <location>
        <begin position="1190"/>
        <end position="1199"/>
    </location>
</feature>
<reference evidence="9" key="1">
    <citation type="journal article" date="2023" name="Science">
        <title>Genome structures resolve the early diversification of teleost fishes.</title>
        <authorList>
            <person name="Parey E."/>
            <person name="Louis A."/>
            <person name="Montfort J."/>
            <person name="Bouchez O."/>
            <person name="Roques C."/>
            <person name="Iampietro C."/>
            <person name="Lluch J."/>
            <person name="Castinel A."/>
            <person name="Donnadieu C."/>
            <person name="Desvignes T."/>
            <person name="Floi Bucao C."/>
            <person name="Jouanno E."/>
            <person name="Wen M."/>
            <person name="Mejri S."/>
            <person name="Dirks R."/>
            <person name="Jansen H."/>
            <person name="Henkel C."/>
            <person name="Chen W.J."/>
            <person name="Zahm M."/>
            <person name="Cabau C."/>
            <person name="Klopp C."/>
            <person name="Thompson A.W."/>
            <person name="Robinson-Rechavi M."/>
            <person name="Braasch I."/>
            <person name="Lecointre G."/>
            <person name="Bobe J."/>
            <person name="Postlethwait J.H."/>
            <person name="Berthelot C."/>
            <person name="Roest Crollius H."/>
            <person name="Guiguen Y."/>
        </authorList>
    </citation>
    <scope>NUCLEOTIDE SEQUENCE</scope>
    <source>
        <strain evidence="9">NC1722</strain>
    </source>
</reference>
<dbReference type="Gene3D" id="3.40.850.10">
    <property type="entry name" value="Kinesin motor domain"/>
    <property type="match status" value="1"/>
</dbReference>
<comment type="subcellular location">
    <subcellularLocation>
        <location evidence="1">Cytoplasm</location>
        <location evidence="1">Cytoskeleton</location>
    </subcellularLocation>
</comment>
<feature type="region of interest" description="Disordered" evidence="7">
    <location>
        <begin position="910"/>
        <end position="939"/>
    </location>
</feature>
<dbReference type="EMBL" id="JAINUG010000032">
    <property type="protein sequence ID" value="KAJ8409057.1"/>
    <property type="molecule type" value="Genomic_DNA"/>
</dbReference>
<dbReference type="InterPro" id="IPR036961">
    <property type="entry name" value="Kinesin_motor_dom_sf"/>
</dbReference>
<comment type="caution">
    <text evidence="9">The sequence shown here is derived from an EMBL/GenBank/DDBJ whole genome shotgun (WGS) entry which is preliminary data.</text>
</comment>
<dbReference type="PRINTS" id="PR00380">
    <property type="entry name" value="KINESINHEAVY"/>
</dbReference>
<gene>
    <name evidence="9" type="ORF">AAFF_G00240780</name>
</gene>
<feature type="region of interest" description="Disordered" evidence="7">
    <location>
        <begin position="1138"/>
        <end position="1199"/>
    </location>
</feature>
<feature type="region of interest" description="Disordered" evidence="7">
    <location>
        <begin position="1021"/>
        <end position="1068"/>
    </location>
</feature>
<feature type="binding site" evidence="5">
    <location>
        <begin position="52"/>
        <end position="59"/>
    </location>
    <ligand>
        <name>ATP</name>
        <dbReference type="ChEBI" id="CHEBI:30616"/>
    </ligand>
</feature>
<dbReference type="GO" id="GO:0003777">
    <property type="term" value="F:microtubule motor activity"/>
    <property type="evidence" value="ECO:0007669"/>
    <property type="project" value="InterPro"/>
</dbReference>
<evidence type="ECO:0000256" key="3">
    <source>
        <dbReference type="ARBA" id="ARBA00022840"/>
    </source>
</evidence>
<dbReference type="Pfam" id="PF00225">
    <property type="entry name" value="Kinesin"/>
    <property type="match status" value="1"/>
</dbReference>
<feature type="compositionally biased region" description="Basic and acidic residues" evidence="7">
    <location>
        <begin position="790"/>
        <end position="813"/>
    </location>
</feature>
<feature type="region of interest" description="Disordered" evidence="7">
    <location>
        <begin position="301"/>
        <end position="325"/>
    </location>
</feature>
<dbReference type="PROSITE" id="PS50067">
    <property type="entry name" value="KINESIN_MOTOR_2"/>
    <property type="match status" value="1"/>
</dbReference>
<dbReference type="GO" id="GO:0008017">
    <property type="term" value="F:microtubule binding"/>
    <property type="evidence" value="ECO:0007669"/>
    <property type="project" value="InterPro"/>
</dbReference>
<feature type="compositionally biased region" description="Polar residues" evidence="7">
    <location>
        <begin position="828"/>
        <end position="843"/>
    </location>
</feature>
<evidence type="ECO:0000313" key="9">
    <source>
        <dbReference type="EMBL" id="KAJ8409057.1"/>
    </source>
</evidence>
<feature type="region of interest" description="Disordered" evidence="7">
    <location>
        <begin position="673"/>
        <end position="698"/>
    </location>
</feature>
<feature type="compositionally biased region" description="Basic and acidic residues" evidence="7">
    <location>
        <begin position="1151"/>
        <end position="1163"/>
    </location>
</feature>
<feature type="region of interest" description="Disordered" evidence="7">
    <location>
        <begin position="449"/>
        <end position="476"/>
    </location>
</feature>
<feature type="compositionally biased region" description="Low complexity" evidence="7">
    <location>
        <begin position="1025"/>
        <end position="1053"/>
    </location>
</feature>